<dbReference type="Pfam" id="PF08741">
    <property type="entry name" value="YwhD"/>
    <property type="match status" value="1"/>
</dbReference>
<accession>A0ABS9H212</accession>
<dbReference type="InterPro" id="IPR014852">
    <property type="entry name" value="YwhD"/>
</dbReference>
<dbReference type="EMBL" id="JAKIJS010000001">
    <property type="protein sequence ID" value="MCF6138954.1"/>
    <property type="molecule type" value="Genomic_DNA"/>
</dbReference>
<comment type="caution">
    <text evidence="2">The sequence shown here is derived from an EMBL/GenBank/DDBJ whole genome shotgun (WGS) entry which is preliminary data.</text>
</comment>
<organism evidence="2 3">
    <name type="scientific">Pseudalkalibacillus berkeleyi</name>
    <dbReference type="NCBI Taxonomy" id="1069813"/>
    <lineage>
        <taxon>Bacteria</taxon>
        <taxon>Bacillati</taxon>
        <taxon>Bacillota</taxon>
        <taxon>Bacilli</taxon>
        <taxon>Bacillales</taxon>
        <taxon>Fictibacillaceae</taxon>
        <taxon>Pseudalkalibacillus</taxon>
    </lineage>
</organism>
<reference evidence="2 3" key="1">
    <citation type="submission" date="2022-01" db="EMBL/GenBank/DDBJ databases">
        <title>Alkalihalobacillus sp. EGI L200015, a novel bacterium isolated from a salt lake sediment.</title>
        <authorList>
            <person name="Gao L."/>
            <person name="Fang B.-Z."/>
            <person name="Li W.-J."/>
        </authorList>
    </citation>
    <scope>NUCLEOTIDE SEQUENCE [LARGE SCALE GENOMIC DNA]</scope>
    <source>
        <strain evidence="2 3">KCTC 12718</strain>
    </source>
</reference>
<keyword evidence="3" id="KW-1185">Reference proteome</keyword>
<evidence type="ECO:0000256" key="1">
    <source>
        <dbReference type="SAM" id="MobiDB-lite"/>
    </source>
</evidence>
<feature type="compositionally biased region" description="Basic and acidic residues" evidence="1">
    <location>
        <begin position="1"/>
        <end position="18"/>
    </location>
</feature>
<name>A0ABS9H212_9BACL</name>
<evidence type="ECO:0000313" key="3">
    <source>
        <dbReference type="Proteomes" id="UP001649381"/>
    </source>
</evidence>
<feature type="region of interest" description="Disordered" evidence="1">
    <location>
        <begin position="1"/>
        <end position="29"/>
    </location>
</feature>
<protein>
    <submittedName>
        <fullName evidence="2">YwhD family protein</fullName>
    </submittedName>
</protein>
<dbReference type="RefSeq" id="WP_236337544.1">
    <property type="nucleotide sequence ID" value="NZ_JAKIJS010000001.1"/>
</dbReference>
<sequence length="183" mass="20557">MKNLFDNDKNNEGNEESKPKKKQGFTILSGDSTDGHGGYGVGTIALNNLTPIFVDPTDEEVFIDMGALHARSSVEKRIKFTADRANTPNPKLYWLVWVMVDSGSEGPFYAGLGACEMQVDAEARRGYKSMPEHVNNMDKALKKRVVADQMDDKSKTLLKKFLIDHNEEFWNRATEDVKKALEV</sequence>
<dbReference type="Proteomes" id="UP001649381">
    <property type="component" value="Unassembled WGS sequence"/>
</dbReference>
<proteinExistence type="predicted"/>
<evidence type="ECO:0000313" key="2">
    <source>
        <dbReference type="EMBL" id="MCF6138954.1"/>
    </source>
</evidence>
<gene>
    <name evidence="2" type="ORF">L2716_14540</name>
</gene>